<dbReference type="GO" id="GO:0004519">
    <property type="term" value="F:endonuclease activity"/>
    <property type="evidence" value="ECO:0007669"/>
    <property type="project" value="UniProtKB-KW"/>
</dbReference>
<dbReference type="InterPro" id="IPR027434">
    <property type="entry name" value="Homing_endonucl"/>
</dbReference>
<organism evidence="2">
    <name type="scientific">Bracteacoccus minor</name>
    <dbReference type="NCBI Taxonomy" id="50037"/>
    <lineage>
        <taxon>Eukaryota</taxon>
        <taxon>Viridiplantae</taxon>
        <taxon>Chlorophyta</taxon>
        <taxon>core chlorophytes</taxon>
        <taxon>Chlorophyceae</taxon>
        <taxon>CS clade</taxon>
        <taxon>Sphaeropleales</taxon>
        <taxon>Bracteacoccaceae</taxon>
        <taxon>Bracteacoccus</taxon>
    </lineage>
</organism>
<keyword evidence="2" id="KW-0496">Mitochondrion</keyword>
<dbReference type="AlphaFoldDB" id="A0A076VFF9"/>
<reference evidence="2" key="1">
    <citation type="journal article" date="2014" name="Genome Biol. Evol.">
        <title>Gene arrangement convergence, diverse intron content, and genetic code modifications in mitochondrial genomes of Sphaeropleales (Chlorophyta).</title>
        <authorList>
            <person name="Fucikova K."/>
            <person name="Lewis P.O."/>
            <person name="Gonzalez-Halphen D."/>
            <person name="Lewis L.A."/>
        </authorList>
    </citation>
    <scope>NUCLEOTIDE SEQUENCE</scope>
    <source>
        <strain evidence="2">UTEX B66</strain>
    </source>
</reference>
<dbReference type="InterPro" id="IPR004860">
    <property type="entry name" value="LAGLIDADG_dom"/>
</dbReference>
<keyword evidence="2" id="KW-0255">Endonuclease</keyword>
<proteinExistence type="predicted"/>
<keyword evidence="2" id="KW-0540">Nuclease</keyword>
<dbReference type="Gene3D" id="3.10.28.10">
    <property type="entry name" value="Homing endonucleases"/>
    <property type="match status" value="2"/>
</dbReference>
<dbReference type="SUPFAM" id="SSF55608">
    <property type="entry name" value="Homing endonucleases"/>
    <property type="match status" value="1"/>
</dbReference>
<keyword evidence="2" id="KW-0378">Hydrolase</keyword>
<name>A0A076VFF9_9CHLO</name>
<dbReference type="EMBL" id="KJ806266">
    <property type="protein sequence ID" value="AIK29092.1"/>
    <property type="molecule type" value="Genomic_DNA"/>
</dbReference>
<accession>A0A076VFF9</accession>
<feature type="domain" description="Homing endonuclease LAGLIDADG" evidence="1">
    <location>
        <begin position="20"/>
        <end position="203"/>
    </location>
</feature>
<sequence length="243" mass="28742">MTSRFFNKNKEPHMPTEVKEMIFGGLLGDFNLQTFSGGKYWRLRILQTKYHTEYVNHMYELLKPWVRTSPQDTMNQPHSVTGVRYTKRWFNTVTLEQLKPLGTWFYDLVPQAHNNYFQHNKKLPPIPILEQWLTPRALAYWYMDDGSLRPDVNAVLFSTESFSEREVDSLRQVLLNKYGLKTSRHKKGKFLRIYLSTTSYETFYGLLSPFLIPSMQRLQSLIAIYTIFDCVRKLRAVIVITKP</sequence>
<evidence type="ECO:0000259" key="1">
    <source>
        <dbReference type="Pfam" id="PF03161"/>
    </source>
</evidence>
<evidence type="ECO:0000313" key="2">
    <source>
        <dbReference type="EMBL" id="AIK29092.1"/>
    </source>
</evidence>
<geneLocation type="mitochondrion" evidence="2"/>
<protein>
    <submittedName>
        <fullName evidence="2">Hypothetical LAGLIDADG homing endonuclease</fullName>
    </submittedName>
</protein>
<dbReference type="RefSeq" id="YP_009054604.1">
    <property type="nucleotide sequence ID" value="NC_024756.1"/>
</dbReference>
<dbReference type="Pfam" id="PF03161">
    <property type="entry name" value="LAGLIDADG_2"/>
    <property type="match status" value="1"/>
</dbReference>